<dbReference type="GO" id="GO:0005829">
    <property type="term" value="C:cytosol"/>
    <property type="evidence" value="ECO:0007669"/>
    <property type="project" value="TreeGrafter"/>
</dbReference>
<keyword evidence="3 5" id="KW-0560">Oxidoreductase</keyword>
<dbReference type="InterPro" id="IPR023012">
    <property type="entry name" value="GcvPB"/>
</dbReference>
<keyword evidence="2 5" id="KW-0663">Pyridoxal phosphate</keyword>
<proteinExistence type="inferred from homology"/>
<dbReference type="InterPro" id="IPR015421">
    <property type="entry name" value="PyrdxlP-dep_Trfase_major"/>
</dbReference>
<dbReference type="NCBIfam" id="NF003346">
    <property type="entry name" value="PRK04366.1"/>
    <property type="match status" value="1"/>
</dbReference>
<dbReference type="PANTHER" id="PTHR11773:SF1">
    <property type="entry name" value="GLYCINE DEHYDROGENASE (DECARBOXYLATING), MITOCHONDRIAL"/>
    <property type="match status" value="1"/>
</dbReference>
<dbReference type="FunFam" id="3.90.1150.10:FF:000014">
    <property type="entry name" value="Probable glycine dehydrogenase (decarboxylating) subunit 2"/>
    <property type="match status" value="1"/>
</dbReference>
<feature type="modified residue" description="N6-(pyridoxal phosphate)lysine" evidence="5">
    <location>
        <position position="268"/>
    </location>
</feature>
<sequence length="481" mass="52179">MQSKVSSLWELSSPGRRVVQTPSSDVPKAELPAQLARKEDADLPEVSELDLIRHYTRLSTLNYSIDTRFYPLGSCTMKYNPRINEQTARMAGFAASHPYTPVQMVQGNLELMYSLQQGLGELSGFDSVSLQPAAGAQGELTGVLMIKKYHQSRGDTGRTHFLIPDSAHGTNPASVAMAGFTALEVSSDKRGNIDLDHLKSLCDSSIAGIMITNPNTLGLFEENILEVLQTVHDCGGLVYGDGANLNAIMGIVKPGELGFDVMHFNLHKTFSTPHGGGGPGAGPVGAGGALRDFLPGPIATLSSNGQYELVQPKKSIGRLKTFYGNFGVLVRAYTYLLSQGGSGLRESSENAVLSANYLMGLVKDILPPWYDRACMHEFVSSGENLPDGIHTMDLAKRLIDYGFHPPTVYFPLIVPEALMVEPTETESVETLDAFAAVLREIVKESKVNPELLHDAPHQELVSRLDEVMAVRKPILKNPKSS</sequence>
<comment type="function">
    <text evidence="1 5">The glycine cleavage system catalyzes the degradation of glycine. The P protein binds the alpha-amino group of glycine through its pyridoxal phosphate cofactor; CO(2) is released and the remaining methylamine moiety is then transferred to the lipoamide cofactor of the H protein.</text>
</comment>
<gene>
    <name evidence="5" type="primary">gcvPB</name>
    <name evidence="8" type="ORF">EXM22_02695</name>
</gene>
<feature type="domain" description="Glycine dehydrogenase C-terminal" evidence="7">
    <location>
        <begin position="348"/>
        <end position="446"/>
    </location>
</feature>
<dbReference type="Gene3D" id="3.90.1150.10">
    <property type="entry name" value="Aspartate Aminotransferase, domain 1"/>
    <property type="match status" value="1"/>
</dbReference>
<comment type="subunit">
    <text evidence="5">The glycine cleavage system is composed of four proteins: P, T, L and H. In this organism, the P 'protein' is a heterodimer of two subunits.</text>
</comment>
<evidence type="ECO:0000256" key="2">
    <source>
        <dbReference type="ARBA" id="ARBA00022898"/>
    </source>
</evidence>
<dbReference type="RefSeq" id="WP_149487908.1">
    <property type="nucleotide sequence ID" value="NZ_CP036150.1"/>
</dbReference>
<evidence type="ECO:0000256" key="3">
    <source>
        <dbReference type="ARBA" id="ARBA00023002"/>
    </source>
</evidence>
<dbReference type="Gene3D" id="6.20.440.10">
    <property type="match status" value="1"/>
</dbReference>
<dbReference type="InterPro" id="IPR049316">
    <property type="entry name" value="GDC-P_C"/>
</dbReference>
<comment type="similarity">
    <text evidence="5">Belongs to the GcvP family. C-terminal subunit subfamily.</text>
</comment>
<dbReference type="GO" id="GO:0005960">
    <property type="term" value="C:glycine cleavage complex"/>
    <property type="evidence" value="ECO:0007669"/>
    <property type="project" value="TreeGrafter"/>
</dbReference>
<dbReference type="Gene3D" id="3.40.640.10">
    <property type="entry name" value="Type I PLP-dependent aspartate aminotransferase-like (Major domain)"/>
    <property type="match status" value="1"/>
</dbReference>
<evidence type="ECO:0000259" key="7">
    <source>
        <dbReference type="Pfam" id="PF21478"/>
    </source>
</evidence>
<dbReference type="FunFam" id="3.40.640.10:FF:000224">
    <property type="entry name" value="Probable glycine dehydrogenase (decarboxylating) subunit 2"/>
    <property type="match status" value="1"/>
</dbReference>
<comment type="cofactor">
    <cofactor evidence="5">
        <name>pyridoxal 5'-phosphate</name>
        <dbReference type="ChEBI" id="CHEBI:597326"/>
    </cofactor>
</comment>
<evidence type="ECO:0000256" key="4">
    <source>
        <dbReference type="ARBA" id="ARBA00049026"/>
    </source>
</evidence>
<organism evidence="8 9">
    <name type="scientific">Oceanispirochaeta crateris</name>
    <dbReference type="NCBI Taxonomy" id="2518645"/>
    <lineage>
        <taxon>Bacteria</taxon>
        <taxon>Pseudomonadati</taxon>
        <taxon>Spirochaetota</taxon>
        <taxon>Spirochaetia</taxon>
        <taxon>Spirochaetales</taxon>
        <taxon>Spirochaetaceae</taxon>
        <taxon>Oceanispirochaeta</taxon>
    </lineage>
</organism>
<name>A0A5C1QS82_9SPIO</name>
<dbReference type="KEGG" id="ock:EXM22_02695"/>
<dbReference type="OrthoDB" id="9801272at2"/>
<evidence type="ECO:0000313" key="8">
    <source>
        <dbReference type="EMBL" id="QEN09840.1"/>
    </source>
</evidence>
<feature type="region of interest" description="Disordered" evidence="6">
    <location>
        <begin position="1"/>
        <end position="30"/>
    </location>
</feature>
<dbReference type="InterPro" id="IPR015424">
    <property type="entry name" value="PyrdxlP-dep_Trfase"/>
</dbReference>
<evidence type="ECO:0000313" key="9">
    <source>
        <dbReference type="Proteomes" id="UP000324209"/>
    </source>
</evidence>
<dbReference type="PANTHER" id="PTHR11773">
    <property type="entry name" value="GLYCINE DEHYDROGENASE, DECARBOXYLATING"/>
    <property type="match status" value="1"/>
</dbReference>
<evidence type="ECO:0000256" key="5">
    <source>
        <dbReference type="HAMAP-Rule" id="MF_00713"/>
    </source>
</evidence>
<dbReference type="SUPFAM" id="SSF53383">
    <property type="entry name" value="PLP-dependent transferases"/>
    <property type="match status" value="1"/>
</dbReference>
<comment type="catalytic activity">
    <reaction evidence="4 5">
        <text>N(6)-[(R)-lipoyl]-L-lysyl-[glycine-cleavage complex H protein] + glycine + H(+) = N(6)-[(R)-S(8)-aminomethyldihydrolipoyl]-L-lysyl-[glycine-cleavage complex H protein] + CO2</text>
        <dbReference type="Rhea" id="RHEA:24304"/>
        <dbReference type="Rhea" id="RHEA-COMP:10494"/>
        <dbReference type="Rhea" id="RHEA-COMP:10495"/>
        <dbReference type="ChEBI" id="CHEBI:15378"/>
        <dbReference type="ChEBI" id="CHEBI:16526"/>
        <dbReference type="ChEBI" id="CHEBI:57305"/>
        <dbReference type="ChEBI" id="CHEBI:83099"/>
        <dbReference type="ChEBI" id="CHEBI:83143"/>
        <dbReference type="EC" id="1.4.4.2"/>
    </reaction>
</comment>
<dbReference type="GO" id="GO:0019464">
    <property type="term" value="P:glycine decarboxylation via glycine cleavage system"/>
    <property type="evidence" value="ECO:0007669"/>
    <property type="project" value="UniProtKB-UniRule"/>
</dbReference>
<accession>A0A5C1QS82</accession>
<dbReference type="EMBL" id="CP036150">
    <property type="protein sequence ID" value="QEN09840.1"/>
    <property type="molecule type" value="Genomic_DNA"/>
</dbReference>
<dbReference type="GO" id="GO:0030170">
    <property type="term" value="F:pyridoxal phosphate binding"/>
    <property type="evidence" value="ECO:0007669"/>
    <property type="project" value="TreeGrafter"/>
</dbReference>
<dbReference type="EC" id="1.4.4.2" evidence="5"/>
<dbReference type="HAMAP" id="MF_00713">
    <property type="entry name" value="GcvPB"/>
    <property type="match status" value="1"/>
</dbReference>
<dbReference type="InterPro" id="IPR020581">
    <property type="entry name" value="GDC_P"/>
</dbReference>
<evidence type="ECO:0000256" key="6">
    <source>
        <dbReference type="SAM" id="MobiDB-lite"/>
    </source>
</evidence>
<evidence type="ECO:0000256" key="1">
    <source>
        <dbReference type="ARBA" id="ARBA00003788"/>
    </source>
</evidence>
<dbReference type="AlphaFoldDB" id="A0A5C1QS82"/>
<dbReference type="GO" id="GO:0016594">
    <property type="term" value="F:glycine binding"/>
    <property type="evidence" value="ECO:0007669"/>
    <property type="project" value="TreeGrafter"/>
</dbReference>
<dbReference type="Proteomes" id="UP000324209">
    <property type="component" value="Chromosome"/>
</dbReference>
<feature type="compositionally biased region" description="Polar residues" evidence="6">
    <location>
        <begin position="1"/>
        <end position="10"/>
    </location>
</feature>
<keyword evidence="9" id="KW-1185">Reference proteome</keyword>
<reference evidence="8 9" key="1">
    <citation type="submission" date="2019-02" db="EMBL/GenBank/DDBJ databases">
        <title>Complete Genome Sequence and Methylome Analysis of free living Spirochaetas.</title>
        <authorList>
            <person name="Fomenkov A."/>
            <person name="Dubinina G."/>
            <person name="Leshcheva N."/>
            <person name="Mikheeva N."/>
            <person name="Grabovich M."/>
            <person name="Vincze T."/>
            <person name="Roberts R.J."/>
        </authorList>
    </citation>
    <scope>NUCLEOTIDE SEQUENCE [LARGE SCALE GENOMIC DNA]</scope>
    <source>
        <strain evidence="8 9">K2</strain>
    </source>
</reference>
<dbReference type="Pfam" id="PF21478">
    <property type="entry name" value="GcvP2_C"/>
    <property type="match status" value="1"/>
</dbReference>
<dbReference type="GO" id="GO:0004375">
    <property type="term" value="F:glycine dehydrogenase (decarboxylating) activity"/>
    <property type="evidence" value="ECO:0007669"/>
    <property type="project" value="UniProtKB-EC"/>
</dbReference>
<dbReference type="InterPro" id="IPR015422">
    <property type="entry name" value="PyrdxlP-dep_Trfase_small"/>
</dbReference>
<protein>
    <recommendedName>
        <fullName evidence="5">Probable glycine dehydrogenase (decarboxylating) subunit 2</fullName>
        <ecNumber evidence="5">1.4.4.2</ecNumber>
    </recommendedName>
    <alternativeName>
        <fullName evidence="5">Glycine cleavage system P-protein subunit 2</fullName>
    </alternativeName>
    <alternativeName>
        <fullName evidence="5">Glycine decarboxylase subunit 2</fullName>
    </alternativeName>
    <alternativeName>
        <fullName evidence="5">Glycine dehydrogenase (aminomethyl-transferring) subunit 2</fullName>
    </alternativeName>
</protein>